<dbReference type="Proteomes" id="UP000003789">
    <property type="component" value="Unassembled WGS sequence"/>
</dbReference>
<keyword evidence="6 16" id="KW-0808">Transferase</keyword>
<evidence type="ECO:0000256" key="12">
    <source>
        <dbReference type="ARBA" id="ARBA00023306"/>
    </source>
</evidence>
<keyword evidence="8 16" id="KW-0133">Cell shape</keyword>
<dbReference type="GO" id="GO:0009252">
    <property type="term" value="P:peptidoglycan biosynthetic process"/>
    <property type="evidence" value="ECO:0007669"/>
    <property type="project" value="UniProtKB-UniRule"/>
</dbReference>
<dbReference type="EMBL" id="AAPH01000020">
    <property type="protein sequence ID" value="EAS42493.1"/>
    <property type="molecule type" value="Genomic_DNA"/>
</dbReference>
<evidence type="ECO:0000256" key="8">
    <source>
        <dbReference type="ARBA" id="ARBA00022960"/>
    </source>
</evidence>
<keyword evidence="12 16" id="KW-0131">Cell cycle</keyword>
<dbReference type="NCBIfam" id="NF008042">
    <property type="entry name" value="PRK10774.1"/>
    <property type="match status" value="1"/>
</dbReference>
<evidence type="ECO:0000256" key="2">
    <source>
        <dbReference type="ARBA" id="ARBA00004752"/>
    </source>
</evidence>
<sequence length="411" mass="44910">MLSQAKNGASTVGEWLTKPPAPCLYDRQLVWIALSLMITGLVIVTSASVPVATRLTGIPFYFALRHAFFLVCSLVIIAGVVQVPLSRWKQFSVPMLFLSIVLLIIVLLIGRSVNGAARWIPLGIFNLQPAEVAKLSLFIFLAGYLVRQYSQVRASFIGFIKPLAVLGILAFLLLMQPDLGSFVVMFVTTVGMLFIAGAKLWQFLVMISGALLGIGLLIVFEPYRLRRVTSFLDPWEDPFGSGYQLTQSLMAFGRGELMGQGLGNSIQKLEYLPEAHTDFVFAVLGEELGLIGVTVVLLLIFALVFKALFIGRKCLQSGQLFGGFLACGFSFWFAFQTLVNVGAAIGMVPTKGLTLPLISYGGSSLFIMATAVGILLRIDHEQRLFAKYGLAESEELDDSSLNDSNNNDEQE</sequence>
<dbReference type="GO" id="GO:0071555">
    <property type="term" value="P:cell wall organization"/>
    <property type="evidence" value="ECO:0007669"/>
    <property type="project" value="UniProtKB-KW"/>
</dbReference>
<dbReference type="GO" id="GO:0005886">
    <property type="term" value="C:plasma membrane"/>
    <property type="evidence" value="ECO:0007669"/>
    <property type="project" value="UniProtKB-SubCell"/>
</dbReference>
<dbReference type="PROSITE" id="PS00428">
    <property type="entry name" value="FTSW_RODA_SPOVE"/>
    <property type="match status" value="1"/>
</dbReference>
<proteinExistence type="inferred from homology"/>
<dbReference type="GO" id="GO:0015648">
    <property type="term" value="F:lipid-linked peptidoglycan transporter activity"/>
    <property type="evidence" value="ECO:0007669"/>
    <property type="project" value="TreeGrafter"/>
</dbReference>
<feature type="transmembrane region" description="Helical" evidence="16">
    <location>
        <begin position="154"/>
        <end position="173"/>
    </location>
</feature>
<name>Q1Z1L2_9GAMM</name>
<protein>
    <recommendedName>
        <fullName evidence="16">Probable peptidoglycan glycosyltransferase FtsW</fullName>
        <shortName evidence="16">PGT</shortName>
        <ecNumber evidence="16">2.4.99.28</ecNumber>
    </recommendedName>
    <alternativeName>
        <fullName evidence="16">Cell division protein FtsW</fullName>
    </alternativeName>
    <alternativeName>
        <fullName evidence="16">Cell wall polymerase</fullName>
    </alternativeName>
    <alternativeName>
        <fullName evidence="16">Peptidoglycan polymerase</fullName>
        <shortName evidence="16">PG polymerase</shortName>
    </alternativeName>
</protein>
<dbReference type="RefSeq" id="WP_006232457.1">
    <property type="nucleotide sequence ID" value="NZ_CH724136.1"/>
</dbReference>
<feature type="transmembrane region" description="Helical" evidence="16">
    <location>
        <begin position="357"/>
        <end position="378"/>
    </location>
</feature>
<dbReference type="InterPro" id="IPR001182">
    <property type="entry name" value="FtsW/RodA"/>
</dbReference>
<dbReference type="GO" id="GO:0008360">
    <property type="term" value="P:regulation of cell shape"/>
    <property type="evidence" value="ECO:0007669"/>
    <property type="project" value="UniProtKB-KW"/>
</dbReference>
<dbReference type="HOGENOM" id="CLU_029243_1_1_6"/>
<dbReference type="UniPathway" id="UPA00219"/>
<dbReference type="PANTHER" id="PTHR30474">
    <property type="entry name" value="CELL CYCLE PROTEIN"/>
    <property type="match status" value="1"/>
</dbReference>
<keyword evidence="4 16" id="KW-0132">Cell division</keyword>
<comment type="catalytic activity">
    <reaction evidence="15 16">
        <text>[GlcNAc-(1-&gt;4)-Mur2Ac(oyl-L-Ala-gamma-D-Glu-L-Lys-D-Ala-D-Ala)](n)-di-trans,octa-cis-undecaprenyl diphosphate + beta-D-GlcNAc-(1-&gt;4)-Mur2Ac(oyl-L-Ala-gamma-D-Glu-L-Lys-D-Ala-D-Ala)-di-trans,octa-cis-undecaprenyl diphosphate = [GlcNAc-(1-&gt;4)-Mur2Ac(oyl-L-Ala-gamma-D-Glu-L-Lys-D-Ala-D-Ala)](n+1)-di-trans,octa-cis-undecaprenyl diphosphate + di-trans,octa-cis-undecaprenyl diphosphate + H(+)</text>
        <dbReference type="Rhea" id="RHEA:23708"/>
        <dbReference type="Rhea" id="RHEA-COMP:9602"/>
        <dbReference type="Rhea" id="RHEA-COMP:9603"/>
        <dbReference type="ChEBI" id="CHEBI:15378"/>
        <dbReference type="ChEBI" id="CHEBI:58405"/>
        <dbReference type="ChEBI" id="CHEBI:60033"/>
        <dbReference type="ChEBI" id="CHEBI:78435"/>
        <dbReference type="EC" id="2.4.99.28"/>
    </reaction>
</comment>
<keyword evidence="7 16" id="KW-0812">Transmembrane</keyword>
<keyword evidence="9 16" id="KW-0573">Peptidoglycan synthesis</keyword>
<feature type="transmembrane region" description="Helical" evidence="16">
    <location>
        <begin position="29"/>
        <end position="52"/>
    </location>
</feature>
<dbReference type="InterPro" id="IPR018365">
    <property type="entry name" value="Cell_cycle_FtsW-rel_CS"/>
</dbReference>
<feature type="transmembrane region" description="Helical" evidence="16">
    <location>
        <begin position="58"/>
        <end position="81"/>
    </location>
</feature>
<organism evidence="17 18">
    <name type="scientific">Photobacterium profundum 3TCK</name>
    <dbReference type="NCBI Taxonomy" id="314280"/>
    <lineage>
        <taxon>Bacteria</taxon>
        <taxon>Pseudomonadati</taxon>
        <taxon>Pseudomonadota</taxon>
        <taxon>Gammaproteobacteria</taxon>
        <taxon>Vibrionales</taxon>
        <taxon>Vibrionaceae</taxon>
        <taxon>Photobacterium</taxon>
    </lineage>
</organism>
<dbReference type="HAMAP" id="MF_00913">
    <property type="entry name" value="PGT_FtsW_proteobact"/>
    <property type="match status" value="1"/>
</dbReference>
<dbReference type="NCBIfam" id="TIGR02614">
    <property type="entry name" value="ftsW"/>
    <property type="match status" value="1"/>
</dbReference>
<feature type="transmembrane region" description="Helical" evidence="16">
    <location>
        <begin position="288"/>
        <end position="309"/>
    </location>
</feature>
<dbReference type="GO" id="GO:0032153">
    <property type="term" value="C:cell division site"/>
    <property type="evidence" value="ECO:0007669"/>
    <property type="project" value="UniProtKB-UniRule"/>
</dbReference>
<dbReference type="GO" id="GO:0008955">
    <property type="term" value="F:peptidoglycan glycosyltransferase activity"/>
    <property type="evidence" value="ECO:0007669"/>
    <property type="project" value="UniProtKB-UniRule"/>
</dbReference>
<feature type="transmembrane region" description="Helical" evidence="16">
    <location>
        <begin position="119"/>
        <end position="142"/>
    </location>
</feature>
<reference evidence="17 18" key="1">
    <citation type="submission" date="2006-03" db="EMBL/GenBank/DDBJ databases">
        <authorList>
            <person name="Bartlett D.H."/>
            <person name="Valle G."/>
            <person name="Lauro F.M."/>
            <person name="Vezzi A."/>
            <person name="Simonato F."/>
            <person name="Eloe E."/>
            <person name="Vitulo N."/>
            <person name="Stratton T.K."/>
            <person name="D'angelo M."/>
            <person name="Ferriera S."/>
            <person name="Johnson J."/>
            <person name="Kravitz S."/>
            <person name="Beeson K."/>
            <person name="Sutton G."/>
            <person name="Rogers Y."/>
            <person name="Friedman R."/>
            <person name="Frazier M."/>
            <person name="Venter J.C."/>
        </authorList>
    </citation>
    <scope>NUCLEOTIDE SEQUENCE [LARGE SCALE GENOMIC DNA]</scope>
    <source>
        <strain evidence="17 18">3TCK</strain>
    </source>
</reference>
<dbReference type="GO" id="GO:0043093">
    <property type="term" value="P:FtsZ-dependent cytokinesis"/>
    <property type="evidence" value="ECO:0007669"/>
    <property type="project" value="UniProtKB-UniRule"/>
</dbReference>
<evidence type="ECO:0000256" key="14">
    <source>
        <dbReference type="ARBA" id="ARBA00038053"/>
    </source>
</evidence>
<comment type="similarity">
    <text evidence="14 16">Belongs to the SEDS family. FtsW subfamily.</text>
</comment>
<dbReference type="InterPro" id="IPR013437">
    <property type="entry name" value="FtsW"/>
</dbReference>
<evidence type="ECO:0000313" key="17">
    <source>
        <dbReference type="EMBL" id="EAS42493.1"/>
    </source>
</evidence>
<dbReference type="OrthoDB" id="9768187at2"/>
<evidence type="ECO:0000256" key="4">
    <source>
        <dbReference type="ARBA" id="ARBA00022618"/>
    </source>
</evidence>
<feature type="transmembrane region" description="Helical" evidence="16">
    <location>
        <begin position="203"/>
        <end position="220"/>
    </location>
</feature>
<dbReference type="EC" id="2.4.99.28" evidence="16"/>
<dbReference type="Pfam" id="PF01098">
    <property type="entry name" value="FTSW_RODA_SPOVE"/>
    <property type="match status" value="1"/>
</dbReference>
<accession>Q1Z1L2</accession>
<comment type="caution">
    <text evidence="17">The sequence shown here is derived from an EMBL/GenBank/DDBJ whole genome shotgun (WGS) entry which is preliminary data.</text>
</comment>
<keyword evidence="16" id="KW-0997">Cell inner membrane</keyword>
<evidence type="ECO:0000256" key="11">
    <source>
        <dbReference type="ARBA" id="ARBA00023136"/>
    </source>
</evidence>
<evidence type="ECO:0000256" key="10">
    <source>
        <dbReference type="ARBA" id="ARBA00022989"/>
    </source>
</evidence>
<keyword evidence="10 16" id="KW-1133">Transmembrane helix</keyword>
<keyword evidence="11 16" id="KW-0472">Membrane</keyword>
<feature type="transmembrane region" description="Helical" evidence="16">
    <location>
        <begin position="321"/>
        <end position="345"/>
    </location>
</feature>
<keyword evidence="5 16" id="KW-0328">Glycosyltransferase</keyword>
<evidence type="ECO:0000256" key="6">
    <source>
        <dbReference type="ARBA" id="ARBA00022679"/>
    </source>
</evidence>
<evidence type="ECO:0000313" key="18">
    <source>
        <dbReference type="Proteomes" id="UP000003789"/>
    </source>
</evidence>
<comment type="function">
    <text evidence="16">Peptidoglycan polymerase that is essential for cell division.</text>
</comment>
<evidence type="ECO:0000256" key="1">
    <source>
        <dbReference type="ARBA" id="ARBA00004651"/>
    </source>
</evidence>
<comment type="subcellular location">
    <subcellularLocation>
        <location evidence="16">Cell inner membrane</location>
        <topology evidence="16">Multi-pass membrane protein</topology>
    </subcellularLocation>
    <subcellularLocation>
        <location evidence="1">Cell membrane</location>
        <topology evidence="1">Multi-pass membrane protein</topology>
    </subcellularLocation>
    <text evidence="16">Localizes to the division septum.</text>
</comment>
<gene>
    <name evidence="16" type="primary">ftsW</name>
    <name evidence="17" type="ORF">P3TCK_24345</name>
</gene>
<evidence type="ECO:0000256" key="5">
    <source>
        <dbReference type="ARBA" id="ARBA00022676"/>
    </source>
</evidence>
<evidence type="ECO:0000256" key="9">
    <source>
        <dbReference type="ARBA" id="ARBA00022984"/>
    </source>
</evidence>
<dbReference type="AlphaFoldDB" id="Q1Z1L2"/>
<evidence type="ECO:0000256" key="13">
    <source>
        <dbReference type="ARBA" id="ARBA00023316"/>
    </source>
</evidence>
<evidence type="ECO:0000256" key="15">
    <source>
        <dbReference type="ARBA" id="ARBA00049902"/>
    </source>
</evidence>
<dbReference type="PANTHER" id="PTHR30474:SF2">
    <property type="entry name" value="PEPTIDOGLYCAN GLYCOSYLTRANSFERASE FTSW-RELATED"/>
    <property type="match status" value="1"/>
</dbReference>
<evidence type="ECO:0000256" key="16">
    <source>
        <dbReference type="HAMAP-Rule" id="MF_00913"/>
    </source>
</evidence>
<keyword evidence="3 16" id="KW-1003">Cell membrane</keyword>
<feature type="transmembrane region" description="Helical" evidence="16">
    <location>
        <begin position="179"/>
        <end position="196"/>
    </location>
</feature>
<evidence type="ECO:0000256" key="3">
    <source>
        <dbReference type="ARBA" id="ARBA00022475"/>
    </source>
</evidence>
<keyword evidence="13 16" id="KW-0961">Cell wall biogenesis/degradation</keyword>
<evidence type="ECO:0000256" key="7">
    <source>
        <dbReference type="ARBA" id="ARBA00022692"/>
    </source>
</evidence>
<comment type="pathway">
    <text evidence="2 16">Cell wall biogenesis; peptidoglycan biosynthesis.</text>
</comment>
<feature type="transmembrane region" description="Helical" evidence="16">
    <location>
        <begin position="93"/>
        <end position="113"/>
    </location>
</feature>